<name>A0A834CNJ2_ORYME</name>
<comment type="caution">
    <text evidence="2">The sequence shown here is derived from an EMBL/GenBank/DDBJ whole genome shotgun (WGS) entry which is preliminary data.</text>
</comment>
<evidence type="ECO:0000256" key="1">
    <source>
        <dbReference type="SAM" id="MobiDB-lite"/>
    </source>
</evidence>
<dbReference type="EMBL" id="WKFB01000193">
    <property type="protein sequence ID" value="KAF6732364.1"/>
    <property type="molecule type" value="Genomic_DNA"/>
</dbReference>
<accession>A0A834CNJ2</accession>
<evidence type="ECO:0000313" key="3">
    <source>
        <dbReference type="Proteomes" id="UP000646548"/>
    </source>
</evidence>
<organism evidence="2 3">
    <name type="scientific">Oryzias melastigma</name>
    <name type="common">Marine medaka</name>
    <dbReference type="NCBI Taxonomy" id="30732"/>
    <lineage>
        <taxon>Eukaryota</taxon>
        <taxon>Metazoa</taxon>
        <taxon>Chordata</taxon>
        <taxon>Craniata</taxon>
        <taxon>Vertebrata</taxon>
        <taxon>Euteleostomi</taxon>
        <taxon>Actinopterygii</taxon>
        <taxon>Neopterygii</taxon>
        <taxon>Teleostei</taxon>
        <taxon>Neoteleostei</taxon>
        <taxon>Acanthomorphata</taxon>
        <taxon>Ovalentaria</taxon>
        <taxon>Atherinomorphae</taxon>
        <taxon>Beloniformes</taxon>
        <taxon>Adrianichthyidae</taxon>
        <taxon>Oryziinae</taxon>
        <taxon>Oryzias</taxon>
    </lineage>
</organism>
<proteinExistence type="predicted"/>
<feature type="compositionally biased region" description="Polar residues" evidence="1">
    <location>
        <begin position="68"/>
        <end position="80"/>
    </location>
</feature>
<feature type="region of interest" description="Disordered" evidence="1">
    <location>
        <begin position="16"/>
        <end position="80"/>
    </location>
</feature>
<dbReference type="AlphaFoldDB" id="A0A834CNJ2"/>
<dbReference type="Proteomes" id="UP000646548">
    <property type="component" value="Unassembled WGS sequence"/>
</dbReference>
<feature type="compositionally biased region" description="Basic and acidic residues" evidence="1">
    <location>
        <begin position="16"/>
        <end position="33"/>
    </location>
</feature>
<evidence type="ECO:0000313" key="2">
    <source>
        <dbReference type="EMBL" id="KAF6732364.1"/>
    </source>
</evidence>
<sequence length="109" mass="11893">MTHLLPCKEEVSTDRRFYDAGRARPRSARDEGGRAPARLQLTGSFHSEEDEKKPNAQGRPGSAGSDRGGSNPTAWTRSESPSPCAYMFVVCLFMCALCLQTDRASTPSL</sequence>
<protein>
    <submittedName>
        <fullName evidence="2">Uncharacterized protein</fullName>
    </submittedName>
</protein>
<reference evidence="2" key="1">
    <citation type="journal article" name="BMC Genomics">
        <title>Long-read sequencing and de novo genome assembly of marine medaka (Oryzias melastigma).</title>
        <authorList>
            <person name="Liang P."/>
            <person name="Saqib H.S.A."/>
            <person name="Ni X."/>
            <person name="Shen Y."/>
        </authorList>
    </citation>
    <scope>NUCLEOTIDE SEQUENCE</scope>
    <source>
        <strain evidence="2">Bigg-433</strain>
    </source>
</reference>
<gene>
    <name evidence="2" type="ORF">FQA47_017842</name>
</gene>